<gene>
    <name evidence="2" type="ORF">QE375_001959</name>
</gene>
<accession>A0ABU1HQS6</accession>
<feature type="transmembrane region" description="Helical" evidence="1">
    <location>
        <begin position="6"/>
        <end position="23"/>
    </location>
</feature>
<dbReference type="Proteomes" id="UP001249291">
    <property type="component" value="Unassembled WGS sequence"/>
</dbReference>
<keyword evidence="3" id="KW-1185">Reference proteome</keyword>
<sequence>MNEWQFLAALAVPLFGFLGAVGQRERTPGQFRRLREAAAALKDLPVDSEAHTALSELVATQARAMIARESRRLNVTNLILSLILAAFAGWATYGLTLWTIGWSTTSLGWLALSVSIVLGLGLMLVVGAAFGTIYNPPAVPKAGRK</sequence>
<name>A0ABU1HQS6_9MICO</name>
<evidence type="ECO:0000256" key="1">
    <source>
        <dbReference type="SAM" id="Phobius"/>
    </source>
</evidence>
<keyword evidence="1" id="KW-1133">Transmembrane helix</keyword>
<feature type="transmembrane region" description="Helical" evidence="1">
    <location>
        <begin position="78"/>
        <end position="101"/>
    </location>
</feature>
<evidence type="ECO:0000313" key="2">
    <source>
        <dbReference type="EMBL" id="MDR6142405.1"/>
    </source>
</evidence>
<evidence type="ECO:0000313" key="3">
    <source>
        <dbReference type="Proteomes" id="UP001249291"/>
    </source>
</evidence>
<protein>
    <recommendedName>
        <fullName evidence="4">Phage holin family protein</fullName>
    </recommendedName>
</protein>
<keyword evidence="1" id="KW-0472">Membrane</keyword>
<reference evidence="2 3" key="1">
    <citation type="submission" date="2023-08" db="EMBL/GenBank/DDBJ databases">
        <title>Functional and genomic diversity of the sorghum phyllosphere microbiome.</title>
        <authorList>
            <person name="Shade A."/>
        </authorList>
    </citation>
    <scope>NUCLEOTIDE SEQUENCE [LARGE SCALE GENOMIC DNA]</scope>
    <source>
        <strain evidence="2 3">SORGH_AS_0445</strain>
    </source>
</reference>
<feature type="transmembrane region" description="Helical" evidence="1">
    <location>
        <begin position="107"/>
        <end position="134"/>
    </location>
</feature>
<organism evidence="2 3">
    <name type="scientific">Microbacterium foliorum</name>
    <dbReference type="NCBI Taxonomy" id="104336"/>
    <lineage>
        <taxon>Bacteria</taxon>
        <taxon>Bacillati</taxon>
        <taxon>Actinomycetota</taxon>
        <taxon>Actinomycetes</taxon>
        <taxon>Micrococcales</taxon>
        <taxon>Microbacteriaceae</taxon>
        <taxon>Microbacterium</taxon>
    </lineage>
</organism>
<proteinExistence type="predicted"/>
<evidence type="ECO:0008006" key="4">
    <source>
        <dbReference type="Google" id="ProtNLM"/>
    </source>
</evidence>
<dbReference type="RefSeq" id="WP_309690341.1">
    <property type="nucleotide sequence ID" value="NZ_JAVIZQ010000001.1"/>
</dbReference>
<dbReference type="EMBL" id="JAVIZQ010000001">
    <property type="protein sequence ID" value="MDR6142405.1"/>
    <property type="molecule type" value="Genomic_DNA"/>
</dbReference>
<comment type="caution">
    <text evidence="2">The sequence shown here is derived from an EMBL/GenBank/DDBJ whole genome shotgun (WGS) entry which is preliminary data.</text>
</comment>
<keyword evidence="1" id="KW-0812">Transmembrane</keyword>